<evidence type="ECO:0000313" key="4">
    <source>
        <dbReference type="Proteomes" id="UP000317593"/>
    </source>
</evidence>
<dbReference type="AlphaFoldDB" id="A0A521CH95"/>
<name>A0A521CH95_9BACT</name>
<feature type="domain" description="Bacterial spore germination immunoglobulin-like" evidence="2">
    <location>
        <begin position="240"/>
        <end position="322"/>
    </location>
</feature>
<protein>
    <submittedName>
        <fullName evidence="3">Immunoglobulin-like domain of spore germination</fullName>
    </submittedName>
</protein>
<keyword evidence="4" id="KW-1185">Reference proteome</keyword>
<dbReference type="RefSeq" id="WP_185958301.1">
    <property type="nucleotide sequence ID" value="NZ_FXTH01000006.1"/>
</dbReference>
<reference evidence="3 4" key="1">
    <citation type="submission" date="2017-05" db="EMBL/GenBank/DDBJ databases">
        <authorList>
            <person name="Varghese N."/>
            <person name="Submissions S."/>
        </authorList>
    </citation>
    <scope>NUCLEOTIDE SEQUENCE [LARGE SCALE GENOMIC DNA]</scope>
    <source>
        <strain evidence="3 4">DSM 21194</strain>
    </source>
</reference>
<dbReference type="PROSITE" id="PS51257">
    <property type="entry name" value="PROKAR_LIPOPROTEIN"/>
    <property type="match status" value="1"/>
</dbReference>
<keyword evidence="1" id="KW-0732">Signal</keyword>
<sequence length="344" mass="37776">MLPRTFCAIILTAGLFLSVSCSDTDPEPAPTPASRPDTTKSLDDLYSNPEYDIALRMPSSWILVEEPLADGEHMAINLFKDDDSTSRALPLDIHGNAKRSYIAVWPAGIGTELPASQYASFHSSADTPALSFPVDTVKSKILLLQDGTPWAYFIVPGNPPEQWSDSGFIFAQIQTSDHLTTCFDEETGEKLPMEKCDVPAGDRFVREGTRNKRDARIINRVLQSISLKNIDQKKAASEIITVEEPRPDAKVTSPLQIKGEARGPWYAEGQFTISLYSSSDSLLSKTTAAAQGEWMQDQFVPFETTLNFAPPDTGTGRLVFERANPSGLPQHDQSYVVSVVFSSP</sequence>
<feature type="signal peptide" evidence="1">
    <location>
        <begin position="1"/>
        <end position="23"/>
    </location>
</feature>
<proteinExistence type="predicted"/>
<gene>
    <name evidence="3" type="ORF">SAMN06265218_1065</name>
</gene>
<dbReference type="InterPro" id="IPR018911">
    <property type="entry name" value="Gmad2_Ig-like_dom"/>
</dbReference>
<evidence type="ECO:0000313" key="3">
    <source>
        <dbReference type="EMBL" id="SMO58090.1"/>
    </source>
</evidence>
<dbReference type="Pfam" id="PF10648">
    <property type="entry name" value="Gmad2"/>
    <property type="match status" value="1"/>
</dbReference>
<feature type="chain" id="PRO_5021858244" evidence="1">
    <location>
        <begin position="24"/>
        <end position="344"/>
    </location>
</feature>
<dbReference type="EMBL" id="FXTH01000006">
    <property type="protein sequence ID" value="SMO58090.1"/>
    <property type="molecule type" value="Genomic_DNA"/>
</dbReference>
<accession>A0A521CH95</accession>
<evidence type="ECO:0000259" key="2">
    <source>
        <dbReference type="Pfam" id="PF10648"/>
    </source>
</evidence>
<organism evidence="3 4">
    <name type="scientific">Fodinibius sediminis</name>
    <dbReference type="NCBI Taxonomy" id="1214077"/>
    <lineage>
        <taxon>Bacteria</taxon>
        <taxon>Pseudomonadati</taxon>
        <taxon>Balneolota</taxon>
        <taxon>Balneolia</taxon>
        <taxon>Balneolales</taxon>
        <taxon>Balneolaceae</taxon>
        <taxon>Fodinibius</taxon>
    </lineage>
</organism>
<evidence type="ECO:0000256" key="1">
    <source>
        <dbReference type="SAM" id="SignalP"/>
    </source>
</evidence>
<dbReference type="Proteomes" id="UP000317593">
    <property type="component" value="Unassembled WGS sequence"/>
</dbReference>